<name>D3BSX5_HETP5</name>
<protein>
    <submittedName>
        <fullName evidence="2">Uncharacterized protein</fullName>
    </submittedName>
</protein>
<evidence type="ECO:0000313" key="2">
    <source>
        <dbReference type="EMBL" id="EFA75590.1"/>
    </source>
</evidence>
<dbReference type="InParanoid" id="D3BSX5"/>
<dbReference type="PANTHER" id="PTHR23353">
    <property type="entry name" value="RAB-GAP/TBC-RELATED"/>
    <property type="match status" value="1"/>
</dbReference>
<sequence length="432" mass="49359">MYKLITNKTFLNNINRLGKNNKFNNNIYSSIYHINNNNKCRNYFTNNKLRLNDNNENNNNDKTNNNENLNILKDSKSKIIVSFRNIEERFQSNKDGGKSFSTVAIPTVSRYDLVVQMNIALAILLFSLYYAYSQENDPGVYNSDGEFQSNFSSLIDWLNELIAKGDYAMIAKEISRVHHGKNAERLHKLLTTLQRTHYGHSQLNTFENIEKVLKLYIAMSQHQEFRNMDSIAPFEKILSELISDSKLDDQVIPLLAKAASDEKLWKHAKLELANILVLMLEKDKSNRVTLAENNVVSLFKWILDQKSPTGSIRHFVYAIRDISHNVSPSLLSNIDENERNLIARCAKDGYLCTQSWYGRAMSGLSILIPGLALLATAQLPLIRPVIGYFAGTLLLESELGWIGPYSFKLPKNQNNSNNSNNHRNGEEETIMN</sequence>
<dbReference type="RefSeq" id="XP_020427724.1">
    <property type="nucleotide sequence ID" value="XM_020581854.1"/>
</dbReference>
<feature type="compositionally biased region" description="Low complexity" evidence="1">
    <location>
        <begin position="412"/>
        <end position="421"/>
    </location>
</feature>
<gene>
    <name evidence="2" type="ORF">PPL_11095</name>
</gene>
<comment type="caution">
    <text evidence="2">The sequence shown here is derived from an EMBL/GenBank/DDBJ whole genome shotgun (WGS) entry which is preliminary data.</text>
</comment>
<dbReference type="GeneID" id="31366564"/>
<dbReference type="PANTHER" id="PTHR23353:SF36">
    <property type="entry name" value="LIM ZINC-BINDING DOMAIN-CONTAINING PROTEIN"/>
    <property type="match status" value="1"/>
</dbReference>
<dbReference type="AlphaFoldDB" id="D3BSX5"/>
<evidence type="ECO:0000256" key="1">
    <source>
        <dbReference type="SAM" id="MobiDB-lite"/>
    </source>
</evidence>
<organism evidence="2 3">
    <name type="scientific">Heterostelium pallidum (strain ATCC 26659 / Pp 5 / PN500)</name>
    <name type="common">Cellular slime mold</name>
    <name type="synonym">Polysphondylium pallidum</name>
    <dbReference type="NCBI Taxonomy" id="670386"/>
    <lineage>
        <taxon>Eukaryota</taxon>
        <taxon>Amoebozoa</taxon>
        <taxon>Evosea</taxon>
        <taxon>Eumycetozoa</taxon>
        <taxon>Dictyostelia</taxon>
        <taxon>Acytosteliales</taxon>
        <taxon>Acytosteliaceae</taxon>
        <taxon>Heterostelium</taxon>
    </lineage>
</organism>
<dbReference type="InterPro" id="IPR053019">
    <property type="entry name" value="GATA_zinc_finger"/>
</dbReference>
<proteinExistence type="predicted"/>
<evidence type="ECO:0000313" key="3">
    <source>
        <dbReference type="Proteomes" id="UP000001396"/>
    </source>
</evidence>
<keyword evidence="3" id="KW-1185">Reference proteome</keyword>
<accession>D3BSX5</accession>
<feature type="region of interest" description="Disordered" evidence="1">
    <location>
        <begin position="412"/>
        <end position="432"/>
    </location>
</feature>
<reference evidence="2 3" key="1">
    <citation type="journal article" date="2011" name="Genome Res.">
        <title>Phylogeny-wide analysis of social amoeba genomes highlights ancient origins for complex intercellular communication.</title>
        <authorList>
            <person name="Heidel A.J."/>
            <person name="Lawal H.M."/>
            <person name="Felder M."/>
            <person name="Schilde C."/>
            <person name="Helps N.R."/>
            <person name="Tunggal B."/>
            <person name="Rivero F."/>
            <person name="John U."/>
            <person name="Schleicher M."/>
            <person name="Eichinger L."/>
            <person name="Platzer M."/>
            <person name="Noegel A.A."/>
            <person name="Schaap P."/>
            <person name="Gloeckner G."/>
        </authorList>
    </citation>
    <scope>NUCLEOTIDE SEQUENCE [LARGE SCALE GENOMIC DNA]</scope>
    <source>
        <strain evidence="3">ATCC 26659 / Pp 5 / PN500</strain>
    </source>
</reference>
<dbReference type="EMBL" id="ADBJ01000054">
    <property type="protein sequence ID" value="EFA75590.1"/>
    <property type="molecule type" value="Genomic_DNA"/>
</dbReference>
<dbReference type="Proteomes" id="UP000001396">
    <property type="component" value="Unassembled WGS sequence"/>
</dbReference>